<keyword evidence="4" id="KW-0810">Translation regulation</keyword>
<sequence>MDSDGRRKHYKRHERDRDRKDRSRKHRHDLDEDGDARSRRDKKEREVPESKRDLRDGKAEEAAKVQSQREPISLNANPGGDIATLGRTGGVYIPPFKLARMMKEIEDKSSVEYQRLTWDALRKSINGLVNKVNATNIKNIIPELFSENLIRGRGLFCRSCMKSQMASPGFTDVFAALVAVVNTKFPEIGELLLKRIILQLKRAYKRNDKPQLIAAVKFIAHLVNQQVAHELVALELLTVLLEQPTDDSVEVAVDFVKECGSILQDLCPKGLHGIFERFRGILHEGEIDKRVQFLIEGLFAIRKAKFQGHPAVRPELDLVEQEDQLTHEVSLDEDIDPEISLDIFKPDPNFLESERRYEELKKSLLGEESEDEDGSDGGSEDDDDDDEDDDEEEEEQRMQIKDATETNLINLRRTIYLTIMSSVDFEEAGHKLLKIKLEPGQEMELCIMLLECCSQERTYLRYYGLLGQRFCMVNKVYQENFEKCFVQQYSMIHRLETNKLRNVAKFFAHLLGTDALPWHVLAYIRLTEEDTTSSSRIFIKILFQELSEHLGIRLLNERLNDPAMQESLESIFPKDNPRNTRFSINFFTSIGLGGITENLREYLKNMPRMIMQQQKPESEDESDSSKSASGSSDSGSSSSDSESSSSSDDSESSGDRHRKRRKRN</sequence>
<accession>A0A7C9CTT2</accession>
<feature type="region of interest" description="Disordered" evidence="7">
    <location>
        <begin position="1"/>
        <end position="81"/>
    </location>
</feature>
<dbReference type="Gene3D" id="1.25.40.180">
    <property type="match status" value="1"/>
</dbReference>
<organism evidence="9">
    <name type="scientific">Opuntia streptacantha</name>
    <name type="common">Prickly pear cactus</name>
    <name type="synonym">Opuntia cardona</name>
    <dbReference type="NCBI Taxonomy" id="393608"/>
    <lineage>
        <taxon>Eukaryota</taxon>
        <taxon>Viridiplantae</taxon>
        <taxon>Streptophyta</taxon>
        <taxon>Embryophyta</taxon>
        <taxon>Tracheophyta</taxon>
        <taxon>Spermatophyta</taxon>
        <taxon>Magnoliopsida</taxon>
        <taxon>eudicotyledons</taxon>
        <taxon>Gunneridae</taxon>
        <taxon>Pentapetalae</taxon>
        <taxon>Caryophyllales</taxon>
        <taxon>Cactineae</taxon>
        <taxon>Cactaceae</taxon>
        <taxon>Opuntioideae</taxon>
        <taxon>Opuntia</taxon>
    </lineage>
</organism>
<dbReference type="FunFam" id="1.25.40.180:FF:000004">
    <property type="entry name" value="pre-mRNA-splicing factor CWC22 homolog"/>
    <property type="match status" value="1"/>
</dbReference>
<name>A0A7C9CTT2_OPUST</name>
<dbReference type="Pfam" id="PF02854">
    <property type="entry name" value="MIF4G"/>
    <property type="match status" value="1"/>
</dbReference>
<feature type="compositionally biased region" description="Basic residues" evidence="7">
    <location>
        <begin position="1"/>
        <end position="12"/>
    </location>
</feature>
<feature type="compositionally biased region" description="Basic and acidic residues" evidence="7">
    <location>
        <begin position="35"/>
        <end position="63"/>
    </location>
</feature>
<dbReference type="EMBL" id="GISG01042884">
    <property type="protein sequence ID" value="MBA4623404.1"/>
    <property type="molecule type" value="Transcribed_RNA"/>
</dbReference>
<reference evidence="9" key="1">
    <citation type="journal article" date="2013" name="J. Plant Res.">
        <title>Effect of fungi and light on seed germination of three Opuntia species from semiarid lands of central Mexico.</title>
        <authorList>
            <person name="Delgado-Sanchez P."/>
            <person name="Jimenez-Bremont J.F."/>
            <person name="Guerrero-Gonzalez Mde L."/>
            <person name="Flores J."/>
        </authorList>
    </citation>
    <scope>NUCLEOTIDE SEQUENCE</scope>
    <source>
        <tissue evidence="9">Cladode</tissue>
    </source>
</reference>
<keyword evidence="3" id="KW-0507">mRNA processing</keyword>
<dbReference type="InterPro" id="IPR003891">
    <property type="entry name" value="Initiation_fac_eIF4g_MI"/>
</dbReference>
<feature type="region of interest" description="Disordered" evidence="7">
    <location>
        <begin position="363"/>
        <end position="403"/>
    </location>
</feature>
<dbReference type="Pfam" id="PF02847">
    <property type="entry name" value="MA3"/>
    <property type="match status" value="1"/>
</dbReference>
<evidence type="ECO:0000256" key="6">
    <source>
        <dbReference type="ARBA" id="ARBA00023242"/>
    </source>
</evidence>
<evidence type="ECO:0000256" key="4">
    <source>
        <dbReference type="ARBA" id="ARBA00022845"/>
    </source>
</evidence>
<dbReference type="AlphaFoldDB" id="A0A7C9CTT2"/>
<dbReference type="GO" id="GO:0006417">
    <property type="term" value="P:regulation of translation"/>
    <property type="evidence" value="ECO:0007669"/>
    <property type="project" value="UniProtKB-KW"/>
</dbReference>
<evidence type="ECO:0000256" key="7">
    <source>
        <dbReference type="SAM" id="MobiDB-lite"/>
    </source>
</evidence>
<feature type="region of interest" description="Disordered" evidence="7">
    <location>
        <begin position="612"/>
        <end position="664"/>
    </location>
</feature>
<evidence type="ECO:0000256" key="3">
    <source>
        <dbReference type="ARBA" id="ARBA00022664"/>
    </source>
</evidence>
<feature type="domain" description="MI" evidence="8">
    <location>
        <begin position="410"/>
        <end position="526"/>
    </location>
</feature>
<dbReference type="PANTHER" id="PTHR18034">
    <property type="entry name" value="CELL CYCLE CONTROL PROTEIN CWF22-RELATED"/>
    <property type="match status" value="1"/>
</dbReference>
<dbReference type="InterPro" id="IPR003890">
    <property type="entry name" value="MIF4G-like_typ-3"/>
</dbReference>
<dbReference type="SMART" id="SM00543">
    <property type="entry name" value="MIF4G"/>
    <property type="match status" value="1"/>
</dbReference>
<evidence type="ECO:0000259" key="8">
    <source>
        <dbReference type="PROSITE" id="PS51366"/>
    </source>
</evidence>
<dbReference type="SUPFAM" id="SSF48371">
    <property type="entry name" value="ARM repeat"/>
    <property type="match status" value="1"/>
</dbReference>
<feature type="compositionally biased region" description="Polar residues" evidence="7">
    <location>
        <begin position="65"/>
        <end position="76"/>
    </location>
</feature>
<dbReference type="SMART" id="SM00544">
    <property type="entry name" value="MA3"/>
    <property type="match status" value="1"/>
</dbReference>
<dbReference type="GO" id="GO:0071013">
    <property type="term" value="C:catalytic step 2 spliceosome"/>
    <property type="evidence" value="ECO:0007669"/>
    <property type="project" value="TreeGrafter"/>
</dbReference>
<evidence type="ECO:0000313" key="9">
    <source>
        <dbReference type="EMBL" id="MBA4623405.1"/>
    </source>
</evidence>
<comment type="similarity">
    <text evidence="2">Belongs to the CWC22 family.</text>
</comment>
<evidence type="ECO:0000256" key="1">
    <source>
        <dbReference type="ARBA" id="ARBA00004123"/>
    </source>
</evidence>
<dbReference type="InterPro" id="IPR016024">
    <property type="entry name" value="ARM-type_fold"/>
</dbReference>
<evidence type="ECO:0000256" key="2">
    <source>
        <dbReference type="ARBA" id="ARBA00006856"/>
    </source>
</evidence>
<dbReference type="InterPro" id="IPR050781">
    <property type="entry name" value="CWC22_splicing_factor"/>
</dbReference>
<reference evidence="9" key="2">
    <citation type="submission" date="2020-07" db="EMBL/GenBank/DDBJ databases">
        <authorList>
            <person name="Vera ALvarez R."/>
            <person name="Arias-Moreno D.M."/>
            <person name="Jimenez-Jacinto V."/>
            <person name="Jimenez-Bremont J.F."/>
            <person name="Swaminathan K."/>
            <person name="Moose S.P."/>
            <person name="Guerrero-Gonzalez M.L."/>
            <person name="Marino-Ramirez L."/>
            <person name="Landsman D."/>
            <person name="Rodriguez-Kessler M."/>
            <person name="Delgado-Sanchez P."/>
        </authorList>
    </citation>
    <scope>NUCLEOTIDE SEQUENCE</scope>
    <source>
        <tissue evidence="9">Cladode</tissue>
    </source>
</reference>
<feature type="compositionally biased region" description="Acidic residues" evidence="7">
    <location>
        <begin position="367"/>
        <end position="395"/>
    </location>
</feature>
<dbReference type="GO" id="GO:0000398">
    <property type="term" value="P:mRNA splicing, via spliceosome"/>
    <property type="evidence" value="ECO:0007669"/>
    <property type="project" value="TreeGrafter"/>
</dbReference>
<feature type="compositionally biased region" description="Low complexity" evidence="7">
    <location>
        <begin position="625"/>
        <end position="647"/>
    </location>
</feature>
<dbReference type="GO" id="GO:0003723">
    <property type="term" value="F:RNA binding"/>
    <property type="evidence" value="ECO:0007669"/>
    <property type="project" value="InterPro"/>
</dbReference>
<dbReference type="PROSITE" id="PS51366">
    <property type="entry name" value="MI"/>
    <property type="match status" value="1"/>
</dbReference>
<dbReference type="EMBL" id="GISG01042885">
    <property type="protein sequence ID" value="MBA4623405.1"/>
    <property type="molecule type" value="Transcribed_RNA"/>
</dbReference>
<comment type="subcellular location">
    <subcellularLocation>
        <location evidence="1">Nucleus</location>
    </subcellularLocation>
</comment>
<keyword evidence="6" id="KW-0539">Nucleus</keyword>
<dbReference type="PANTHER" id="PTHR18034:SF3">
    <property type="entry name" value="PRE-MRNA-SPLICING FACTOR CWC22 HOMOLOG"/>
    <property type="match status" value="1"/>
</dbReference>
<evidence type="ECO:0000256" key="5">
    <source>
        <dbReference type="ARBA" id="ARBA00023187"/>
    </source>
</evidence>
<protein>
    <recommendedName>
        <fullName evidence="8">MI domain-containing protein</fullName>
    </recommendedName>
</protein>
<keyword evidence="5" id="KW-0508">mRNA splicing</keyword>
<proteinExistence type="inferred from homology"/>